<evidence type="ECO:0000256" key="1">
    <source>
        <dbReference type="SAM" id="MobiDB-lite"/>
    </source>
</evidence>
<feature type="region of interest" description="Disordered" evidence="1">
    <location>
        <begin position="68"/>
        <end position="120"/>
    </location>
</feature>
<feature type="region of interest" description="Disordered" evidence="1">
    <location>
        <begin position="582"/>
        <end position="613"/>
    </location>
</feature>
<protein>
    <recommendedName>
        <fullName evidence="3">Aminotransferase-like plant mobile domain-containing protein</fullName>
    </recommendedName>
</protein>
<evidence type="ECO:0000313" key="2">
    <source>
        <dbReference type="EMBL" id="SPD09210.1"/>
    </source>
</evidence>
<accession>A0A2N9HC03</accession>
<evidence type="ECO:0008006" key="3">
    <source>
        <dbReference type="Google" id="ProtNLM"/>
    </source>
</evidence>
<dbReference type="EMBL" id="OIVN01003163">
    <property type="protein sequence ID" value="SPD09210.1"/>
    <property type="molecule type" value="Genomic_DNA"/>
</dbReference>
<organism evidence="2">
    <name type="scientific">Fagus sylvatica</name>
    <name type="common">Beechnut</name>
    <dbReference type="NCBI Taxonomy" id="28930"/>
    <lineage>
        <taxon>Eukaryota</taxon>
        <taxon>Viridiplantae</taxon>
        <taxon>Streptophyta</taxon>
        <taxon>Embryophyta</taxon>
        <taxon>Tracheophyta</taxon>
        <taxon>Spermatophyta</taxon>
        <taxon>Magnoliopsida</taxon>
        <taxon>eudicotyledons</taxon>
        <taxon>Gunneridae</taxon>
        <taxon>Pentapetalae</taxon>
        <taxon>rosids</taxon>
        <taxon>fabids</taxon>
        <taxon>Fagales</taxon>
        <taxon>Fagaceae</taxon>
        <taxon>Fagus</taxon>
    </lineage>
</organism>
<gene>
    <name evidence="2" type="ORF">FSB_LOCUS37092</name>
</gene>
<dbReference type="AlphaFoldDB" id="A0A2N9HC03"/>
<name>A0A2N9HC03_FAGSY</name>
<reference evidence="2" key="1">
    <citation type="submission" date="2018-02" db="EMBL/GenBank/DDBJ databases">
        <authorList>
            <person name="Cohen D.B."/>
            <person name="Kent A.D."/>
        </authorList>
    </citation>
    <scope>NUCLEOTIDE SEQUENCE</scope>
</reference>
<sequence>MGIQTSLEIFSPNGQGKLGFETCSNLNLGNPNRFGNPQSKRPNGRTHADNAIAWNLQAELEAEATGIDAGAARPSPGPSITIGGGARPSGASHRPARTPTGAPPTRLKRQKADRVPPSTDPISKDFVALRFRYPPRGGIRPRHLVTSPVVDTPLLTNLTDHPSFLVRRCEDPLESVARGGWSNFSQLLDVARREYREFFTELGFGPFLSIPYVHVYHLLVRCWVERFFDHTGTFHFSTCEMRVLPVDQSAILGIRFGGRVPLSEPVSSPEALDILGIDDPHAIVGTRSPSLRLQYLGDLLRRERDEPPTELRYRQWTAYFIFSCFQLAMTRSLTYGFYIRGLSRFSHRETISFLGFWQFTIFWAFEHFPLFAPSRLPSAPDPAFPLARHWDSARIQRLTSCTLLECCTTVDCIRDADIIFSLLSALIQRTERTVRQLGGKVVVPVDPPRLMTIEGYIPNTPTDSYVAGVDCHPDLVRTEVPYQEWFEHISLGPLMSLHEVEGGRVMGGMAMDSHHIRSSGEIDRLQSEILRLQLELSVSEDRQAADMDRLEIASRDAELAIRDASIQSLKGQLASLGIAPLTRASSSGHGQTSSPPPPYPVSRDWFFDDPSPS</sequence>
<proteinExistence type="predicted"/>
<feature type="compositionally biased region" description="Polar residues" evidence="1">
    <location>
        <begin position="583"/>
        <end position="593"/>
    </location>
</feature>